<reference evidence="2" key="1">
    <citation type="submission" date="2021-09" db="EMBL/GenBank/DDBJ databases">
        <authorList>
            <consortium name="AG Swart"/>
            <person name="Singh M."/>
            <person name="Singh A."/>
            <person name="Seah K."/>
            <person name="Emmerich C."/>
        </authorList>
    </citation>
    <scope>NUCLEOTIDE SEQUENCE</scope>
    <source>
        <strain evidence="2">ATCC30299</strain>
    </source>
</reference>
<keyword evidence="3" id="KW-1185">Reference proteome</keyword>
<evidence type="ECO:0000313" key="2">
    <source>
        <dbReference type="EMBL" id="CAG9323680.1"/>
    </source>
</evidence>
<dbReference type="EMBL" id="CAJZBQ010000035">
    <property type="protein sequence ID" value="CAG9323680.1"/>
    <property type="molecule type" value="Genomic_DNA"/>
</dbReference>
<accession>A0AAU9J8U1</accession>
<evidence type="ECO:0008006" key="4">
    <source>
        <dbReference type="Google" id="ProtNLM"/>
    </source>
</evidence>
<evidence type="ECO:0000313" key="3">
    <source>
        <dbReference type="Proteomes" id="UP001162131"/>
    </source>
</evidence>
<comment type="caution">
    <text evidence="2">The sequence shown here is derived from an EMBL/GenBank/DDBJ whole genome shotgun (WGS) entry which is preliminary data.</text>
</comment>
<sequence>MQKPHQHLRNKSDQLQNNAKPKFKLDLKHSLISPNSKFVGLTNRDWNNSPYAAIKTQKIRKISSNLPTQRSNSPANPEFLTVQTTKHHKSSSAFNFIIGDSPIQSKNPSPIKLLKNSSSGFYVFNDAKQVQDLSTVRMPNNRDFSELTADLLEKLKKSENASNEEKYQAINSVFDTVIQLDKPFGALLMKIKESYESLHHEKAALNDEKIKSKSPTPTAFNLPKLQLSRRNSQDFQDEFMQHLDEFSDSWRKAIIEGR</sequence>
<evidence type="ECO:0000256" key="1">
    <source>
        <dbReference type="SAM" id="MobiDB-lite"/>
    </source>
</evidence>
<name>A0AAU9J8U1_9CILI</name>
<organism evidence="2 3">
    <name type="scientific">Blepharisma stoltei</name>
    <dbReference type="NCBI Taxonomy" id="1481888"/>
    <lineage>
        <taxon>Eukaryota</taxon>
        <taxon>Sar</taxon>
        <taxon>Alveolata</taxon>
        <taxon>Ciliophora</taxon>
        <taxon>Postciliodesmatophora</taxon>
        <taxon>Heterotrichea</taxon>
        <taxon>Heterotrichida</taxon>
        <taxon>Blepharismidae</taxon>
        <taxon>Blepharisma</taxon>
    </lineage>
</organism>
<dbReference type="Proteomes" id="UP001162131">
    <property type="component" value="Unassembled WGS sequence"/>
</dbReference>
<proteinExistence type="predicted"/>
<protein>
    <recommendedName>
        <fullName evidence="4">Translin-associated factor X-interacting protein 1 N-terminal domain-containing protein</fullName>
    </recommendedName>
</protein>
<gene>
    <name evidence="2" type="ORF">BSTOLATCC_MIC34720</name>
</gene>
<dbReference type="AlphaFoldDB" id="A0AAU9J8U1"/>
<feature type="region of interest" description="Disordered" evidence="1">
    <location>
        <begin position="1"/>
        <end position="22"/>
    </location>
</feature>